<dbReference type="Gene3D" id="1.20.1050.130">
    <property type="match status" value="1"/>
</dbReference>
<evidence type="ECO:0008006" key="10">
    <source>
        <dbReference type="Google" id="ProtNLM"/>
    </source>
</evidence>
<dbReference type="EMBL" id="JAIWYP010000008">
    <property type="protein sequence ID" value="KAH3782582.1"/>
    <property type="molecule type" value="Genomic_DNA"/>
</dbReference>
<dbReference type="Proteomes" id="UP000828390">
    <property type="component" value="Unassembled WGS sequence"/>
</dbReference>
<evidence type="ECO:0000259" key="7">
    <source>
        <dbReference type="Pfam" id="PF18569"/>
    </source>
</evidence>
<keyword evidence="3" id="KW-0963">Cytoplasm</keyword>
<evidence type="ECO:0000256" key="1">
    <source>
        <dbReference type="ARBA" id="ARBA00004123"/>
    </source>
</evidence>
<evidence type="ECO:0000256" key="2">
    <source>
        <dbReference type="ARBA" id="ARBA00004514"/>
    </source>
</evidence>
<dbReference type="Pfam" id="PF00043">
    <property type="entry name" value="GST_C"/>
    <property type="match status" value="1"/>
</dbReference>
<dbReference type="InterPro" id="IPR004046">
    <property type="entry name" value="GST_C"/>
</dbReference>
<dbReference type="SUPFAM" id="SSF47616">
    <property type="entry name" value="GST C-terminal domain-like"/>
    <property type="match status" value="1"/>
</dbReference>
<dbReference type="InterPro" id="IPR042360">
    <property type="entry name" value="AIMP2"/>
</dbReference>
<feature type="domain" description="Glutathione S-transferase C-terminal" evidence="6">
    <location>
        <begin position="249"/>
        <end position="308"/>
    </location>
</feature>
<evidence type="ECO:0000256" key="3">
    <source>
        <dbReference type="ARBA" id="ARBA00022490"/>
    </source>
</evidence>
<keyword evidence="5" id="KW-0539">Nucleus</keyword>
<reference evidence="8" key="1">
    <citation type="journal article" date="2019" name="bioRxiv">
        <title>The Genome of the Zebra Mussel, Dreissena polymorpha: A Resource for Invasive Species Research.</title>
        <authorList>
            <person name="McCartney M.A."/>
            <person name="Auch B."/>
            <person name="Kono T."/>
            <person name="Mallez S."/>
            <person name="Zhang Y."/>
            <person name="Obille A."/>
            <person name="Becker A."/>
            <person name="Abrahante J.E."/>
            <person name="Garbe J."/>
            <person name="Badalamenti J.P."/>
            <person name="Herman A."/>
            <person name="Mangelson H."/>
            <person name="Liachko I."/>
            <person name="Sullivan S."/>
            <person name="Sone E.D."/>
            <person name="Koren S."/>
            <person name="Silverstein K.A.T."/>
            <person name="Beckman K.B."/>
            <person name="Gohl D.M."/>
        </authorList>
    </citation>
    <scope>NUCLEOTIDE SEQUENCE</scope>
    <source>
        <strain evidence="8">Duluth1</strain>
        <tissue evidence="8">Whole animal</tissue>
    </source>
</reference>
<evidence type="ECO:0000259" key="6">
    <source>
        <dbReference type="Pfam" id="PF00043"/>
    </source>
</evidence>
<dbReference type="GO" id="GO:0006412">
    <property type="term" value="P:translation"/>
    <property type="evidence" value="ECO:0007669"/>
    <property type="project" value="UniProtKB-KW"/>
</dbReference>
<dbReference type="GO" id="GO:0017101">
    <property type="term" value="C:aminoacyl-tRNA synthetase multienzyme complex"/>
    <property type="evidence" value="ECO:0007669"/>
    <property type="project" value="InterPro"/>
</dbReference>
<reference evidence="8" key="2">
    <citation type="submission" date="2020-11" db="EMBL/GenBank/DDBJ databases">
        <authorList>
            <person name="McCartney M.A."/>
            <person name="Auch B."/>
            <person name="Kono T."/>
            <person name="Mallez S."/>
            <person name="Becker A."/>
            <person name="Gohl D.M."/>
            <person name="Silverstein K.A.T."/>
            <person name="Koren S."/>
            <person name="Bechman K.B."/>
            <person name="Herman A."/>
            <person name="Abrahante J.E."/>
            <person name="Garbe J."/>
        </authorList>
    </citation>
    <scope>NUCLEOTIDE SEQUENCE</scope>
    <source>
        <strain evidence="8">Duluth1</strain>
        <tissue evidence="8">Whole animal</tissue>
    </source>
</reference>
<keyword evidence="4" id="KW-0648">Protein biosynthesis</keyword>
<dbReference type="OrthoDB" id="2309723at2759"/>
<comment type="caution">
    <text evidence="8">The sequence shown here is derived from an EMBL/GenBank/DDBJ whole genome shotgun (WGS) entry which is preliminary data.</text>
</comment>
<dbReference type="Pfam" id="PF18569">
    <property type="entry name" value="Thioredoxin_16"/>
    <property type="match status" value="1"/>
</dbReference>
<dbReference type="GO" id="GO:0005634">
    <property type="term" value="C:nucleus"/>
    <property type="evidence" value="ECO:0007669"/>
    <property type="project" value="UniProtKB-SubCell"/>
</dbReference>
<evidence type="ECO:0000313" key="9">
    <source>
        <dbReference type="Proteomes" id="UP000828390"/>
    </source>
</evidence>
<gene>
    <name evidence="8" type="ORF">DPMN_160499</name>
</gene>
<proteinExistence type="predicted"/>
<dbReference type="PANTHER" id="PTHR13438:SF2">
    <property type="entry name" value="AMINOACYL TRNA SYNTHASE COMPLEX-INTERACTING MULTIFUNCTIONAL PROTEIN 2"/>
    <property type="match status" value="1"/>
</dbReference>
<dbReference type="AlphaFoldDB" id="A0A9D4ERC1"/>
<dbReference type="InterPro" id="IPR036282">
    <property type="entry name" value="Glutathione-S-Trfase_C_sf"/>
</dbReference>
<evidence type="ECO:0000256" key="4">
    <source>
        <dbReference type="ARBA" id="ARBA00022917"/>
    </source>
</evidence>
<dbReference type="PANTHER" id="PTHR13438">
    <property type="entry name" value="AMINOACYL TRNA SYNTHASE COMPLEX-INTERACTING MULTIFUNCTIONAL PROTEIN"/>
    <property type="match status" value="1"/>
</dbReference>
<evidence type="ECO:0000313" key="8">
    <source>
        <dbReference type="EMBL" id="KAH3782582.1"/>
    </source>
</evidence>
<name>A0A9D4ERC1_DREPO</name>
<keyword evidence="9" id="KW-1185">Reference proteome</keyword>
<organism evidence="8 9">
    <name type="scientific">Dreissena polymorpha</name>
    <name type="common">Zebra mussel</name>
    <name type="synonym">Mytilus polymorpha</name>
    <dbReference type="NCBI Taxonomy" id="45954"/>
    <lineage>
        <taxon>Eukaryota</taxon>
        <taxon>Metazoa</taxon>
        <taxon>Spiralia</taxon>
        <taxon>Lophotrochozoa</taxon>
        <taxon>Mollusca</taxon>
        <taxon>Bivalvia</taxon>
        <taxon>Autobranchia</taxon>
        <taxon>Heteroconchia</taxon>
        <taxon>Euheterodonta</taxon>
        <taxon>Imparidentia</taxon>
        <taxon>Neoheterodontei</taxon>
        <taxon>Myida</taxon>
        <taxon>Dreissenoidea</taxon>
        <taxon>Dreissenidae</taxon>
        <taxon>Dreissena</taxon>
    </lineage>
</organism>
<feature type="domain" description="AIMP2 thioredoxin-like" evidence="7">
    <location>
        <begin position="115"/>
        <end position="203"/>
    </location>
</feature>
<evidence type="ECO:0000256" key="5">
    <source>
        <dbReference type="ARBA" id="ARBA00023242"/>
    </source>
</evidence>
<protein>
    <recommendedName>
        <fullName evidence="10">Aminoacyl tRNA synthase complex-interacting multifunctional protein 2</fullName>
    </recommendedName>
</protein>
<sequence>MYHVKPYYESGGKVDFPNIMYAVRHYHEPSPSNVQGHDFSSLDPVSALEARQESILARLGQLQQTLTRLKAQYAVTTTTTVTAAPPQKQAASASFSVRQTSIAALKSPLASSSGIHDMVINADPNAPPLSLFVLFEMLKQRYSVLATSYVHSSVSDVNPRLTEMVVCGSQTARGNHQVALSLVWKKVENGPELMVSPAKQSVITGEVNIARYINRLISPGFDTTDIVKATTADEWLDMADLQLINGNSKQRNATTKSLNTKLKKSDWVVGDEFSLVDAVLFSALAQSDQISSAPENVQKWMKRCTALPVFASVMTLL</sequence>
<dbReference type="GO" id="GO:0005829">
    <property type="term" value="C:cytosol"/>
    <property type="evidence" value="ECO:0007669"/>
    <property type="project" value="UniProtKB-SubCell"/>
</dbReference>
<dbReference type="InterPro" id="IPR041503">
    <property type="entry name" value="AIMP2_thioredoxin"/>
</dbReference>
<accession>A0A9D4ERC1</accession>
<comment type="subcellular location">
    <subcellularLocation>
        <location evidence="2">Cytoplasm</location>
        <location evidence="2">Cytosol</location>
    </subcellularLocation>
    <subcellularLocation>
        <location evidence="1">Nucleus</location>
    </subcellularLocation>
</comment>